<evidence type="ECO:0000313" key="2">
    <source>
        <dbReference type="Proteomes" id="UP000643207"/>
    </source>
</evidence>
<keyword evidence="2" id="KW-1185">Reference proteome</keyword>
<dbReference type="EMBL" id="JAERRA010000001">
    <property type="protein sequence ID" value="MBL0720194.1"/>
    <property type="molecule type" value="Genomic_DNA"/>
</dbReference>
<evidence type="ECO:0000313" key="1">
    <source>
        <dbReference type="EMBL" id="MBL0720194.1"/>
    </source>
</evidence>
<name>A0A9X0XE46_9BURK</name>
<sequence length="120" mass="12429">MSTGLAPTGLHSTGLSPAALVLTPAVQLICTPDEVRHAARLDADDASFDLLLPLAIRSAQAAIEHRCGVARGSFGPAPDDDVRSAAIGLAVMFLSNPAPPREQLEAVLGSALLDAHRVWS</sequence>
<reference evidence="1 2" key="1">
    <citation type="submission" date="2021-01" db="EMBL/GenBank/DDBJ databases">
        <title>Piscinibacter sp. Jin2 Genome sequencing and assembly.</title>
        <authorList>
            <person name="Kim I."/>
        </authorList>
    </citation>
    <scope>NUCLEOTIDE SEQUENCE [LARGE SCALE GENOMIC DNA]</scope>
    <source>
        <strain evidence="1 2">Jin2</strain>
    </source>
</reference>
<protein>
    <submittedName>
        <fullName evidence="1">Phage gp6-like head-tail connector protein</fullName>
    </submittedName>
</protein>
<organism evidence="1 2">
    <name type="scientific">Aquariibacter lacus</name>
    <dbReference type="NCBI Taxonomy" id="2801332"/>
    <lineage>
        <taxon>Bacteria</taxon>
        <taxon>Pseudomonadati</taxon>
        <taxon>Pseudomonadota</taxon>
        <taxon>Betaproteobacteria</taxon>
        <taxon>Burkholderiales</taxon>
        <taxon>Sphaerotilaceae</taxon>
        <taxon>Aquariibacter</taxon>
    </lineage>
</organism>
<gene>
    <name evidence="1" type="ORF">JI742_09860</name>
</gene>
<dbReference type="RefSeq" id="WP_201826058.1">
    <property type="nucleotide sequence ID" value="NZ_JAERRA010000001.1"/>
</dbReference>
<proteinExistence type="predicted"/>
<dbReference type="Proteomes" id="UP000643207">
    <property type="component" value="Unassembled WGS sequence"/>
</dbReference>
<dbReference type="AlphaFoldDB" id="A0A9X0XE46"/>
<comment type="caution">
    <text evidence="1">The sequence shown here is derived from an EMBL/GenBank/DDBJ whole genome shotgun (WGS) entry which is preliminary data.</text>
</comment>
<accession>A0A9X0XE46</accession>